<dbReference type="RefSeq" id="WP_167085752.1">
    <property type="nucleotide sequence ID" value="NZ_WHJG01000004.1"/>
</dbReference>
<reference evidence="1 2" key="1">
    <citation type="submission" date="2019-10" db="EMBL/GenBank/DDBJ databases">
        <title>Taxonomy of Antarctic Massilia spp.: description of Massilia rubra sp. nov., Massilia aquatica sp. nov., Massilia mucilaginosa sp. nov., Massilia frigida sp. nov. isolated from streams, lakes and regoliths.</title>
        <authorList>
            <person name="Holochova P."/>
            <person name="Sedlacek I."/>
            <person name="Kralova S."/>
            <person name="Maslanova I."/>
            <person name="Busse H.-J."/>
            <person name="Stankova E."/>
            <person name="Vrbovska V."/>
            <person name="Kovarovic V."/>
            <person name="Bartak M."/>
            <person name="Svec P."/>
            <person name="Pantucek R."/>
        </authorList>
    </citation>
    <scope>NUCLEOTIDE SEQUENCE [LARGE SCALE GENOMIC DNA]</scope>
    <source>
        <strain evidence="1 2">CCM 8695</strain>
    </source>
</reference>
<evidence type="ECO:0000313" key="1">
    <source>
        <dbReference type="EMBL" id="NHZ78769.1"/>
    </source>
</evidence>
<name>A0ABX0N7Q6_9BURK</name>
<keyword evidence="2" id="KW-1185">Reference proteome</keyword>
<dbReference type="EMBL" id="WHJG01000004">
    <property type="protein sequence ID" value="NHZ78769.1"/>
    <property type="molecule type" value="Genomic_DNA"/>
</dbReference>
<evidence type="ECO:0000313" key="2">
    <source>
        <dbReference type="Proteomes" id="UP000621455"/>
    </source>
</evidence>
<accession>A0ABX0N7Q6</accession>
<comment type="caution">
    <text evidence="1">The sequence shown here is derived from an EMBL/GenBank/DDBJ whole genome shotgun (WGS) entry which is preliminary data.</text>
</comment>
<gene>
    <name evidence="1" type="ORF">F2P44_05675</name>
</gene>
<organism evidence="1 2">
    <name type="scientific">Massilia frigida</name>
    <dbReference type="NCBI Taxonomy" id="2609281"/>
    <lineage>
        <taxon>Bacteria</taxon>
        <taxon>Pseudomonadati</taxon>
        <taxon>Pseudomonadota</taxon>
        <taxon>Betaproteobacteria</taxon>
        <taxon>Burkholderiales</taxon>
        <taxon>Oxalobacteraceae</taxon>
        <taxon>Telluria group</taxon>
        <taxon>Massilia</taxon>
    </lineage>
</organism>
<proteinExistence type="predicted"/>
<protein>
    <submittedName>
        <fullName evidence="1">Uncharacterized protein</fullName>
    </submittedName>
</protein>
<sequence>MNTLWGEAAECKGAALCGQGCGAWGACGRLKTHMDIRLIKPGLKQADLSGRAAHIICRKRAGNEMHKNAAAQR</sequence>
<dbReference type="Proteomes" id="UP000621455">
    <property type="component" value="Unassembled WGS sequence"/>
</dbReference>